<gene>
    <name evidence="2" type="ORF">CCH79_00004048</name>
</gene>
<dbReference type="AlphaFoldDB" id="A0A315VG65"/>
<keyword evidence="3" id="KW-1185">Reference proteome</keyword>
<dbReference type="Proteomes" id="UP000250572">
    <property type="component" value="Unassembled WGS sequence"/>
</dbReference>
<dbReference type="EMBL" id="NHOQ01002355">
    <property type="protein sequence ID" value="PWA18112.1"/>
    <property type="molecule type" value="Genomic_DNA"/>
</dbReference>
<feature type="region of interest" description="Disordered" evidence="1">
    <location>
        <begin position="466"/>
        <end position="487"/>
    </location>
</feature>
<comment type="caution">
    <text evidence="2">The sequence shown here is derived from an EMBL/GenBank/DDBJ whole genome shotgun (WGS) entry which is preliminary data.</text>
</comment>
<feature type="region of interest" description="Disordered" evidence="1">
    <location>
        <begin position="199"/>
        <end position="221"/>
    </location>
</feature>
<name>A0A315VG65_GAMAF</name>
<sequence length="645" mass="71391">MANVLLFIARSSQDVGSVLRFDLVRNDHLLHHLVGDSRQSLLVQIQQHRTCKHKQMVRLSSSRLRKDSDATCGFPQRSVSSSTSSSNLIQRAVSFHCISWFLSIVSSFSSTNTWRSTLTLAGHPASPSGTGPFDRSPCSAGSRRAARRSGTEPPIRAAGEDSNMSGYSELLSRLGAGRLLDVNHLSPSTAALAELEADMEGPTPQQGREQKEVSPPRSAEASVRASLSSVGMRWYLACSAPVMLPVRRSCGWRRRPEAEEGFRAKLSEKRGSGSWASRVYFRKGEKTRQFGQRSVDVTRVVTVVCARKKTQRSEGVKQLVWYRGRGAENVLEALNAQSFVQVILILLFLPVLPHRWDVMIQVDRLQQQGLTEKQRRHGNSGGTQRPCGKTKMIRKSTAVRWLNGGHEPGLNSRQAVTRALSRRSGEDALTGHGFSLQLNTRVPATDCAVLCQLNPTRMHKLKCAKGGELKPGSKAPQASRAEGTPKVTQKVETANLKHSVLQINRPATPAKRRSTKTDKSTCNPEPQGPGSGTRLKLSELLPYTTSNKSRKLSYFRWKVQTKSLRAKYRCHVNKPPQAVLVGGLNLSVTEEEMRFVLRCLLEMKSRLSATIGEFFLILREMGFTEQQIQAAVQAGHLSVTEAAEW</sequence>
<feature type="region of interest" description="Disordered" evidence="1">
    <location>
        <begin position="123"/>
        <end position="163"/>
    </location>
</feature>
<evidence type="ECO:0000313" key="3">
    <source>
        <dbReference type="Proteomes" id="UP000250572"/>
    </source>
</evidence>
<organism evidence="2 3">
    <name type="scientific">Gambusia affinis</name>
    <name type="common">Western mosquitofish</name>
    <name type="synonym">Heterandria affinis</name>
    <dbReference type="NCBI Taxonomy" id="33528"/>
    <lineage>
        <taxon>Eukaryota</taxon>
        <taxon>Metazoa</taxon>
        <taxon>Chordata</taxon>
        <taxon>Craniata</taxon>
        <taxon>Vertebrata</taxon>
        <taxon>Euteleostomi</taxon>
        <taxon>Actinopterygii</taxon>
        <taxon>Neopterygii</taxon>
        <taxon>Teleostei</taxon>
        <taxon>Neoteleostei</taxon>
        <taxon>Acanthomorphata</taxon>
        <taxon>Ovalentaria</taxon>
        <taxon>Atherinomorphae</taxon>
        <taxon>Cyprinodontiformes</taxon>
        <taxon>Poeciliidae</taxon>
        <taxon>Poeciliinae</taxon>
        <taxon>Gambusia</taxon>
    </lineage>
</organism>
<proteinExistence type="predicted"/>
<reference evidence="2 3" key="1">
    <citation type="journal article" date="2018" name="G3 (Bethesda)">
        <title>A High-Quality Reference Genome for the Invasive Mosquitofish Gambusia affinis Using a Chicago Library.</title>
        <authorList>
            <person name="Hoffberg S.L."/>
            <person name="Troendle N.J."/>
            <person name="Glenn T.C."/>
            <person name="Mahmud O."/>
            <person name="Louha S."/>
            <person name="Chalopin D."/>
            <person name="Bennetzen J.L."/>
            <person name="Mauricio R."/>
        </authorList>
    </citation>
    <scope>NUCLEOTIDE SEQUENCE [LARGE SCALE GENOMIC DNA]</scope>
    <source>
        <strain evidence="2">NE01/NJP1002.9</strain>
        <tissue evidence="2">Muscle</tissue>
    </source>
</reference>
<feature type="region of interest" description="Disordered" evidence="1">
    <location>
        <begin position="501"/>
        <end position="536"/>
    </location>
</feature>
<protein>
    <submittedName>
        <fullName evidence="2">Uncharacterized protein</fullName>
    </submittedName>
</protein>
<evidence type="ECO:0000313" key="2">
    <source>
        <dbReference type="EMBL" id="PWA18112.1"/>
    </source>
</evidence>
<feature type="region of interest" description="Disordered" evidence="1">
    <location>
        <begin position="370"/>
        <end position="389"/>
    </location>
</feature>
<evidence type="ECO:0000256" key="1">
    <source>
        <dbReference type="SAM" id="MobiDB-lite"/>
    </source>
</evidence>
<accession>A0A315VG65</accession>